<organism evidence="1 2">
    <name type="scientific">Leptospira interrogans serovar Copenhageni str. LT2050</name>
    <dbReference type="NCBI Taxonomy" id="1001598"/>
    <lineage>
        <taxon>Bacteria</taxon>
        <taxon>Pseudomonadati</taxon>
        <taxon>Spirochaetota</taxon>
        <taxon>Spirochaetia</taxon>
        <taxon>Leptospirales</taxon>
        <taxon>Leptospiraceae</taxon>
        <taxon>Leptospira</taxon>
    </lineage>
</organism>
<protein>
    <recommendedName>
        <fullName evidence="3">Lipoprotein</fullName>
    </recommendedName>
</protein>
<reference evidence="1 2" key="1">
    <citation type="submission" date="2013-02" db="EMBL/GenBank/DDBJ databases">
        <authorList>
            <person name="Harkins D.M."/>
            <person name="Durkin A.S."/>
            <person name="Brinkac L.M."/>
            <person name="Haft D.H."/>
            <person name="Selengut J.D."/>
            <person name="Sanka R."/>
            <person name="DePew J."/>
            <person name="Purushe J."/>
            <person name="Tulsiani S.M."/>
            <person name="Graham G.C."/>
            <person name="Burns M.-A."/>
            <person name="Dohnt M.F."/>
            <person name="Smythe L.D."/>
            <person name="McKay D.B."/>
            <person name="Craig S.B."/>
            <person name="Vinetz J.M."/>
            <person name="Sutton G.G."/>
            <person name="Nierman W.C."/>
            <person name="Fouts D.E."/>
        </authorList>
    </citation>
    <scope>NUCLEOTIDE SEQUENCE [LARGE SCALE GENOMIC DNA]</scope>
    <source>
        <strain evidence="1 2">LT2050</strain>
    </source>
</reference>
<dbReference type="PROSITE" id="PS51257">
    <property type="entry name" value="PROKAR_LIPOPROTEIN"/>
    <property type="match status" value="1"/>
</dbReference>
<dbReference type="Proteomes" id="UP000011778">
    <property type="component" value="Unassembled WGS sequence"/>
</dbReference>
<sequence length="50" mass="5327">MKHFLNIFFVGLLLVGCASESGENSNASQLLLGIVITNSLTLPIPNGIRN</sequence>
<proteinExistence type="predicted"/>
<dbReference type="EMBL" id="AFMD02000376">
    <property type="protein sequence ID" value="EMG20821.1"/>
    <property type="molecule type" value="Genomic_DNA"/>
</dbReference>
<accession>M3HS98</accession>
<name>M3HS98_LEPIT</name>
<evidence type="ECO:0008006" key="3">
    <source>
        <dbReference type="Google" id="ProtNLM"/>
    </source>
</evidence>
<evidence type="ECO:0000313" key="2">
    <source>
        <dbReference type="Proteomes" id="UP000011778"/>
    </source>
</evidence>
<dbReference type="AlphaFoldDB" id="M3HS98"/>
<gene>
    <name evidence="1" type="ORF">LEP1GSC150_4564</name>
</gene>
<comment type="caution">
    <text evidence="1">The sequence shown here is derived from an EMBL/GenBank/DDBJ whole genome shotgun (WGS) entry which is preliminary data.</text>
</comment>
<evidence type="ECO:0000313" key="1">
    <source>
        <dbReference type="EMBL" id="EMG20821.1"/>
    </source>
</evidence>